<evidence type="ECO:0000313" key="5">
    <source>
        <dbReference type="Proteomes" id="UP000011669"/>
    </source>
</evidence>
<dbReference type="InterPro" id="IPR041698">
    <property type="entry name" value="Methyltransf_25"/>
</dbReference>
<accession>M0MK07</accession>
<organism evidence="4 5">
    <name type="scientific">Halococcus saccharolyticus DSM 5350</name>
    <dbReference type="NCBI Taxonomy" id="1227455"/>
    <lineage>
        <taxon>Archaea</taxon>
        <taxon>Methanobacteriati</taxon>
        <taxon>Methanobacteriota</taxon>
        <taxon>Stenosarchaea group</taxon>
        <taxon>Halobacteria</taxon>
        <taxon>Halobacteriales</taxon>
        <taxon>Halococcaceae</taxon>
        <taxon>Halococcus</taxon>
    </lineage>
</organism>
<dbReference type="AlphaFoldDB" id="M0MK07"/>
<name>M0MK07_9EURY</name>
<evidence type="ECO:0000259" key="3">
    <source>
        <dbReference type="Pfam" id="PF13649"/>
    </source>
</evidence>
<protein>
    <submittedName>
        <fullName evidence="4">Type 11 methyltransferase</fullName>
    </submittedName>
</protein>
<dbReference type="RefSeq" id="WP_006076827.1">
    <property type="nucleotide sequence ID" value="NZ_AOMD01000015.1"/>
</dbReference>
<dbReference type="Pfam" id="PF13649">
    <property type="entry name" value="Methyltransf_25"/>
    <property type="match status" value="1"/>
</dbReference>
<sequence>MSSRGQPIYDWWSRHQSLFDVLYVIAFLGRESEFRNRAIEALSLDAGEQVLELGCGPGNSFEALRTRVGDGGRVVGIDYSTGMTERAQARICDGDWNNVHVVRGDATKPGVEDATFDAVYASMSLSAMPDPKSTLNAAHRALRPGGRIVVLDARPFQEFPWTLLNPVMVPLSRWTTNWFPEENILDALDSRFGTTRVTEFNGGTIFIATARKPTQKGTPE</sequence>
<reference evidence="4 5" key="1">
    <citation type="journal article" date="2014" name="PLoS Genet.">
        <title>Phylogenetically driven sequencing of extremely halophilic archaea reveals strategies for static and dynamic osmo-response.</title>
        <authorList>
            <person name="Becker E.A."/>
            <person name="Seitzer P.M."/>
            <person name="Tritt A."/>
            <person name="Larsen D."/>
            <person name="Krusor M."/>
            <person name="Yao A.I."/>
            <person name="Wu D."/>
            <person name="Madern D."/>
            <person name="Eisen J.A."/>
            <person name="Darling A.E."/>
            <person name="Facciotti M.T."/>
        </authorList>
    </citation>
    <scope>NUCLEOTIDE SEQUENCE [LARGE SCALE GENOMIC DNA]</scope>
    <source>
        <strain evidence="4 5">DSM 5350</strain>
    </source>
</reference>
<dbReference type="CDD" id="cd02440">
    <property type="entry name" value="AdoMet_MTases"/>
    <property type="match status" value="1"/>
</dbReference>
<dbReference type="PATRIC" id="fig|1227455.4.peg.993"/>
<dbReference type="GO" id="GO:0008168">
    <property type="term" value="F:methyltransferase activity"/>
    <property type="evidence" value="ECO:0007669"/>
    <property type="project" value="UniProtKB-KW"/>
</dbReference>
<feature type="domain" description="Methyltransferase" evidence="3">
    <location>
        <begin position="50"/>
        <end position="146"/>
    </location>
</feature>
<dbReference type="SUPFAM" id="SSF53335">
    <property type="entry name" value="S-adenosyl-L-methionine-dependent methyltransferases"/>
    <property type="match status" value="1"/>
</dbReference>
<dbReference type="PANTHER" id="PTHR43861:SF1">
    <property type="entry name" value="TRANS-ACONITATE 2-METHYLTRANSFERASE"/>
    <property type="match status" value="1"/>
</dbReference>
<comment type="caution">
    <text evidence="4">The sequence shown here is derived from an EMBL/GenBank/DDBJ whole genome shotgun (WGS) entry which is preliminary data.</text>
</comment>
<dbReference type="Gene3D" id="3.40.50.150">
    <property type="entry name" value="Vaccinia Virus protein VP39"/>
    <property type="match status" value="1"/>
</dbReference>
<evidence type="ECO:0000256" key="2">
    <source>
        <dbReference type="ARBA" id="ARBA00022679"/>
    </source>
</evidence>
<dbReference type="GO" id="GO:0032259">
    <property type="term" value="P:methylation"/>
    <property type="evidence" value="ECO:0007669"/>
    <property type="project" value="UniProtKB-KW"/>
</dbReference>
<gene>
    <name evidence="4" type="ORF">C449_04862</name>
</gene>
<keyword evidence="2 4" id="KW-0808">Transferase</keyword>
<dbReference type="PANTHER" id="PTHR43861">
    <property type="entry name" value="TRANS-ACONITATE 2-METHYLTRANSFERASE-RELATED"/>
    <property type="match status" value="1"/>
</dbReference>
<dbReference type="STRING" id="1227455.C449_04862"/>
<dbReference type="Proteomes" id="UP000011669">
    <property type="component" value="Unassembled WGS sequence"/>
</dbReference>
<dbReference type="InterPro" id="IPR029063">
    <property type="entry name" value="SAM-dependent_MTases_sf"/>
</dbReference>
<keyword evidence="1 4" id="KW-0489">Methyltransferase</keyword>
<dbReference type="InParanoid" id="M0MK07"/>
<evidence type="ECO:0000256" key="1">
    <source>
        <dbReference type="ARBA" id="ARBA00022603"/>
    </source>
</evidence>
<keyword evidence="5" id="KW-1185">Reference proteome</keyword>
<evidence type="ECO:0000313" key="4">
    <source>
        <dbReference type="EMBL" id="EMA46007.1"/>
    </source>
</evidence>
<dbReference type="EMBL" id="AOMD01000015">
    <property type="protein sequence ID" value="EMA46007.1"/>
    <property type="molecule type" value="Genomic_DNA"/>
</dbReference>
<dbReference type="OrthoDB" id="147504at2157"/>
<proteinExistence type="predicted"/>